<feature type="signal peptide" evidence="1">
    <location>
        <begin position="1"/>
        <end position="17"/>
    </location>
</feature>
<comment type="caution">
    <text evidence="2">The sequence shown here is derived from an EMBL/GenBank/DDBJ whole genome shotgun (WGS) entry which is preliminary data.</text>
</comment>
<protein>
    <submittedName>
        <fullName evidence="2">Uncharacterized protein</fullName>
    </submittedName>
</protein>
<evidence type="ECO:0000313" key="2">
    <source>
        <dbReference type="EMBL" id="KAA8913904.1"/>
    </source>
</evidence>
<evidence type="ECO:0000313" key="3">
    <source>
        <dbReference type="Proteomes" id="UP000326924"/>
    </source>
</evidence>
<name>A0A5J5F9V6_9PEZI</name>
<sequence>MDSIYSVTGALLAVVVAVVLQQHFKSGQPRAIPVRHQPTCFRISNILLAGLEQAIREIDPDTNQQEAQLSLLPFYTISIAQPQPLPNNCRLVVDKHFYDLTPMNRSDGKIIAELAPTDQTLFRQVHTDLRVCRIIAITGLAGHALGSWRNRETHAMWLHELLPERVNSIRLMTYGYDSSLKDANRANLIDL</sequence>
<organism evidence="2 3">
    <name type="scientific">Sphaerosporella brunnea</name>
    <dbReference type="NCBI Taxonomy" id="1250544"/>
    <lineage>
        <taxon>Eukaryota</taxon>
        <taxon>Fungi</taxon>
        <taxon>Dikarya</taxon>
        <taxon>Ascomycota</taxon>
        <taxon>Pezizomycotina</taxon>
        <taxon>Pezizomycetes</taxon>
        <taxon>Pezizales</taxon>
        <taxon>Pyronemataceae</taxon>
        <taxon>Sphaerosporella</taxon>
    </lineage>
</organism>
<evidence type="ECO:0000256" key="1">
    <source>
        <dbReference type="SAM" id="SignalP"/>
    </source>
</evidence>
<feature type="chain" id="PRO_5023879677" evidence="1">
    <location>
        <begin position="18"/>
        <end position="191"/>
    </location>
</feature>
<accession>A0A5J5F9V6</accession>
<dbReference type="EMBL" id="VXIS01000011">
    <property type="protein sequence ID" value="KAA8913904.1"/>
    <property type="molecule type" value="Genomic_DNA"/>
</dbReference>
<dbReference type="InParanoid" id="A0A5J5F9V6"/>
<dbReference type="OrthoDB" id="5086500at2759"/>
<keyword evidence="1" id="KW-0732">Signal</keyword>
<dbReference type="Proteomes" id="UP000326924">
    <property type="component" value="Unassembled WGS sequence"/>
</dbReference>
<proteinExistence type="predicted"/>
<reference evidence="2 3" key="1">
    <citation type="submission" date="2019-09" db="EMBL/GenBank/DDBJ databases">
        <title>Draft genome of the ectomycorrhizal ascomycete Sphaerosporella brunnea.</title>
        <authorList>
            <consortium name="DOE Joint Genome Institute"/>
            <person name="Benucci G.M."/>
            <person name="Marozzi G."/>
            <person name="Antonielli L."/>
            <person name="Sanchez S."/>
            <person name="Marco P."/>
            <person name="Wang X."/>
            <person name="Falini L.B."/>
            <person name="Barry K."/>
            <person name="Haridas S."/>
            <person name="Lipzen A."/>
            <person name="Labutti K."/>
            <person name="Grigoriev I.V."/>
            <person name="Murat C."/>
            <person name="Martin F."/>
            <person name="Albertini E."/>
            <person name="Donnini D."/>
            <person name="Bonito G."/>
        </authorList>
    </citation>
    <scope>NUCLEOTIDE SEQUENCE [LARGE SCALE GENOMIC DNA]</scope>
    <source>
        <strain evidence="2 3">Sb_GMNB300</strain>
    </source>
</reference>
<keyword evidence="3" id="KW-1185">Reference proteome</keyword>
<gene>
    <name evidence="2" type="ORF">FN846DRAFT_984689</name>
</gene>
<dbReference type="AlphaFoldDB" id="A0A5J5F9V6"/>